<organism evidence="6 7">
    <name type="scientific">Rubroshorea leprosula</name>
    <dbReference type="NCBI Taxonomy" id="152421"/>
    <lineage>
        <taxon>Eukaryota</taxon>
        <taxon>Viridiplantae</taxon>
        <taxon>Streptophyta</taxon>
        <taxon>Embryophyta</taxon>
        <taxon>Tracheophyta</taxon>
        <taxon>Spermatophyta</taxon>
        <taxon>Magnoliopsida</taxon>
        <taxon>eudicotyledons</taxon>
        <taxon>Gunneridae</taxon>
        <taxon>Pentapetalae</taxon>
        <taxon>rosids</taxon>
        <taxon>malvids</taxon>
        <taxon>Malvales</taxon>
        <taxon>Dipterocarpaceae</taxon>
        <taxon>Rubroshorea</taxon>
    </lineage>
</organism>
<dbReference type="PROSITE" id="PS50213">
    <property type="entry name" value="FAS1"/>
    <property type="match status" value="1"/>
</dbReference>
<dbReference type="InterPro" id="IPR052806">
    <property type="entry name" value="Fasciclin-like_AGP"/>
</dbReference>
<dbReference type="PANTHER" id="PTHR33985:SF5">
    <property type="entry name" value="FASCICLIN-LIKE ARABINOGALACTAN FAMILY PROTEIN"/>
    <property type="match status" value="1"/>
</dbReference>
<evidence type="ECO:0000313" key="6">
    <source>
        <dbReference type="EMBL" id="GKV11237.1"/>
    </source>
</evidence>
<dbReference type="SMART" id="SM00554">
    <property type="entry name" value="FAS1"/>
    <property type="match status" value="1"/>
</dbReference>
<dbReference type="InterPro" id="IPR036378">
    <property type="entry name" value="FAS1_dom_sf"/>
</dbReference>
<evidence type="ECO:0000313" key="7">
    <source>
        <dbReference type="Proteomes" id="UP001054252"/>
    </source>
</evidence>
<keyword evidence="2" id="KW-0325">Glycoprotein</keyword>
<evidence type="ECO:0000256" key="1">
    <source>
        <dbReference type="ARBA" id="ARBA00007843"/>
    </source>
</evidence>
<dbReference type="PANTHER" id="PTHR33985">
    <property type="entry name" value="OS02G0491300 PROTEIN-RELATED"/>
    <property type="match status" value="1"/>
</dbReference>
<feature type="region of interest" description="Disordered" evidence="3">
    <location>
        <begin position="178"/>
        <end position="202"/>
    </location>
</feature>
<dbReference type="Pfam" id="PF02469">
    <property type="entry name" value="Fasciclin"/>
    <property type="match status" value="1"/>
</dbReference>
<feature type="signal peptide" evidence="4">
    <location>
        <begin position="1"/>
        <end position="21"/>
    </location>
</feature>
<accession>A0AAV5JI88</accession>
<dbReference type="SUPFAM" id="SSF82153">
    <property type="entry name" value="FAS1 domain"/>
    <property type="match status" value="1"/>
</dbReference>
<evidence type="ECO:0000256" key="2">
    <source>
        <dbReference type="ARBA" id="ARBA00022974"/>
    </source>
</evidence>
<keyword evidence="7" id="KW-1185">Reference proteome</keyword>
<proteinExistence type="inferred from homology"/>
<evidence type="ECO:0000256" key="3">
    <source>
        <dbReference type="SAM" id="MobiDB-lite"/>
    </source>
</evidence>
<dbReference type="FunFam" id="2.30.180.10:FF:000046">
    <property type="entry name" value="Fasciclin-like arabinogalactan family protein"/>
    <property type="match status" value="1"/>
</dbReference>
<comment type="similarity">
    <text evidence="1">Belongs to the fasciclin-like AGP family.</text>
</comment>
<evidence type="ECO:0000256" key="4">
    <source>
        <dbReference type="SAM" id="SignalP"/>
    </source>
</evidence>
<protein>
    <recommendedName>
        <fullName evidence="5">FAS1 domain-containing protein</fullName>
    </recommendedName>
</protein>
<dbReference type="Proteomes" id="UP001054252">
    <property type="component" value="Unassembled WGS sequence"/>
</dbReference>
<evidence type="ECO:0000259" key="5">
    <source>
        <dbReference type="PROSITE" id="PS50213"/>
    </source>
</evidence>
<dbReference type="EMBL" id="BPVZ01000034">
    <property type="protein sequence ID" value="GKV11237.1"/>
    <property type="molecule type" value="Genomic_DNA"/>
</dbReference>
<dbReference type="Gene3D" id="2.30.180.10">
    <property type="entry name" value="FAS1 domain"/>
    <property type="match status" value="1"/>
</dbReference>
<feature type="domain" description="FAS1" evidence="5">
    <location>
        <begin position="34"/>
        <end position="167"/>
    </location>
</feature>
<dbReference type="AlphaFoldDB" id="A0AAV5JI88"/>
<sequence length="287" mass="31112">MAHFRLPILSFLLLLLNITIASTVAPPQPNPHQLDNIIDALIGAADFDSWASMLSAADLLSFPLSVTLFVPSDYSLSNLPTSSTTTAAAAAAMDPFTISYHIVPQRLAFSDLCLLKPLSRIPTLLPYKSILITNTSLTNFTLDDSLLSQPDLYISASIAVHGVDTLLNYTVYGTDTALLPPPTPPPTPPRNNRPSHTPPSPPTDAIDLPSGLLLPLGNEIGGSRRSVNADWLYREYLPIVLLIVCVVLGIRIYGDSSPQKKFGVFVFSILSRIKTIEFHNFSFSNAS</sequence>
<reference evidence="6 7" key="1">
    <citation type="journal article" date="2021" name="Commun. Biol.">
        <title>The genome of Shorea leprosula (Dipterocarpaceae) highlights the ecological relevance of drought in aseasonal tropical rainforests.</title>
        <authorList>
            <person name="Ng K.K.S."/>
            <person name="Kobayashi M.J."/>
            <person name="Fawcett J.A."/>
            <person name="Hatakeyama M."/>
            <person name="Paape T."/>
            <person name="Ng C.H."/>
            <person name="Ang C.C."/>
            <person name="Tnah L.H."/>
            <person name="Lee C.T."/>
            <person name="Nishiyama T."/>
            <person name="Sese J."/>
            <person name="O'Brien M.J."/>
            <person name="Copetti D."/>
            <person name="Mohd Noor M.I."/>
            <person name="Ong R.C."/>
            <person name="Putra M."/>
            <person name="Sireger I.Z."/>
            <person name="Indrioko S."/>
            <person name="Kosugi Y."/>
            <person name="Izuno A."/>
            <person name="Isagi Y."/>
            <person name="Lee S.L."/>
            <person name="Shimizu K.K."/>
        </authorList>
    </citation>
    <scope>NUCLEOTIDE SEQUENCE [LARGE SCALE GENOMIC DNA]</scope>
    <source>
        <strain evidence="6">214</strain>
    </source>
</reference>
<dbReference type="InterPro" id="IPR000782">
    <property type="entry name" value="FAS1_domain"/>
</dbReference>
<comment type="caution">
    <text evidence="6">The sequence shown here is derived from an EMBL/GenBank/DDBJ whole genome shotgun (WGS) entry which is preliminary data.</text>
</comment>
<keyword evidence="4" id="KW-0732">Signal</keyword>
<feature type="chain" id="PRO_5044022823" description="FAS1 domain-containing protein" evidence="4">
    <location>
        <begin position="22"/>
        <end position="287"/>
    </location>
</feature>
<name>A0AAV5JI88_9ROSI</name>
<feature type="compositionally biased region" description="Pro residues" evidence="3">
    <location>
        <begin position="179"/>
        <end position="202"/>
    </location>
</feature>
<gene>
    <name evidence="6" type="ORF">SLEP1_g22507</name>
</gene>
<keyword evidence="2" id="KW-0654">Proteoglycan</keyword>